<keyword evidence="2" id="KW-0805">Transcription regulation</keyword>
<dbReference type="RefSeq" id="WP_399648615.1">
    <property type="nucleotide sequence ID" value="NZ_JBITYG010000004.1"/>
</dbReference>
<feature type="domain" description="Response regulatory" evidence="7">
    <location>
        <begin position="11"/>
        <end position="123"/>
    </location>
</feature>
<dbReference type="Pfam" id="PF00072">
    <property type="entry name" value="Response_reg"/>
    <property type="match status" value="1"/>
</dbReference>
<evidence type="ECO:0000256" key="3">
    <source>
        <dbReference type="ARBA" id="ARBA00023125"/>
    </source>
</evidence>
<evidence type="ECO:0000313" key="9">
    <source>
        <dbReference type="Proteomes" id="UP001614394"/>
    </source>
</evidence>
<accession>A0ABW8C6N5</accession>
<dbReference type="InterPro" id="IPR016032">
    <property type="entry name" value="Sig_transdc_resp-reg_C-effctor"/>
</dbReference>
<evidence type="ECO:0000256" key="1">
    <source>
        <dbReference type="ARBA" id="ARBA00022553"/>
    </source>
</evidence>
<dbReference type="Gene3D" id="3.40.50.2300">
    <property type="match status" value="1"/>
</dbReference>
<dbReference type="PANTHER" id="PTHR43214">
    <property type="entry name" value="TWO-COMPONENT RESPONSE REGULATOR"/>
    <property type="match status" value="1"/>
</dbReference>
<dbReference type="SMART" id="SM00448">
    <property type="entry name" value="REC"/>
    <property type="match status" value="1"/>
</dbReference>
<dbReference type="EMBL" id="JBITYG010000004">
    <property type="protein sequence ID" value="MFI9101778.1"/>
    <property type="molecule type" value="Genomic_DNA"/>
</dbReference>
<dbReference type="PROSITE" id="PS50043">
    <property type="entry name" value="HTH_LUXR_2"/>
    <property type="match status" value="1"/>
</dbReference>
<dbReference type="Proteomes" id="UP001614394">
    <property type="component" value="Unassembled WGS sequence"/>
</dbReference>
<name>A0ABW8C6N5_9ACTN</name>
<keyword evidence="3" id="KW-0238">DNA-binding</keyword>
<evidence type="ECO:0000313" key="8">
    <source>
        <dbReference type="EMBL" id="MFI9101778.1"/>
    </source>
</evidence>
<dbReference type="SUPFAM" id="SSF46894">
    <property type="entry name" value="C-terminal effector domain of the bipartite response regulators"/>
    <property type="match status" value="1"/>
</dbReference>
<dbReference type="Pfam" id="PF00196">
    <property type="entry name" value="GerE"/>
    <property type="match status" value="1"/>
</dbReference>
<dbReference type="SMART" id="SM00421">
    <property type="entry name" value="HTH_LUXR"/>
    <property type="match status" value="1"/>
</dbReference>
<evidence type="ECO:0000256" key="2">
    <source>
        <dbReference type="ARBA" id="ARBA00023015"/>
    </source>
</evidence>
<feature type="domain" description="HTH luxR-type" evidence="6">
    <location>
        <begin position="145"/>
        <end position="210"/>
    </location>
</feature>
<reference evidence="8 9" key="1">
    <citation type="submission" date="2024-10" db="EMBL/GenBank/DDBJ databases">
        <title>The Natural Products Discovery Center: Release of the First 8490 Sequenced Strains for Exploring Actinobacteria Biosynthetic Diversity.</title>
        <authorList>
            <person name="Kalkreuter E."/>
            <person name="Kautsar S.A."/>
            <person name="Yang D."/>
            <person name="Bader C.D."/>
            <person name="Teijaro C.N."/>
            <person name="Fluegel L."/>
            <person name="Davis C.M."/>
            <person name="Simpson J.R."/>
            <person name="Lauterbach L."/>
            <person name="Steele A.D."/>
            <person name="Gui C."/>
            <person name="Meng S."/>
            <person name="Li G."/>
            <person name="Viehrig K."/>
            <person name="Ye F."/>
            <person name="Su P."/>
            <person name="Kiefer A.F."/>
            <person name="Nichols A."/>
            <person name="Cepeda A.J."/>
            <person name="Yan W."/>
            <person name="Fan B."/>
            <person name="Jiang Y."/>
            <person name="Adhikari A."/>
            <person name="Zheng C.-J."/>
            <person name="Schuster L."/>
            <person name="Cowan T.M."/>
            <person name="Smanski M.J."/>
            <person name="Chevrette M.G."/>
            <person name="De Carvalho L.P.S."/>
            <person name="Shen B."/>
        </authorList>
    </citation>
    <scope>NUCLEOTIDE SEQUENCE [LARGE SCALE GENOMIC DNA]</scope>
    <source>
        <strain evidence="8 9">NPDC053399</strain>
    </source>
</reference>
<dbReference type="InterPro" id="IPR058245">
    <property type="entry name" value="NreC/VraR/RcsB-like_REC"/>
</dbReference>
<dbReference type="PROSITE" id="PS50110">
    <property type="entry name" value="RESPONSE_REGULATORY"/>
    <property type="match status" value="1"/>
</dbReference>
<dbReference type="InterPro" id="IPR000792">
    <property type="entry name" value="Tscrpt_reg_LuxR_C"/>
</dbReference>
<dbReference type="PRINTS" id="PR00038">
    <property type="entry name" value="HTHLUXR"/>
</dbReference>
<dbReference type="SUPFAM" id="SSF52172">
    <property type="entry name" value="CheY-like"/>
    <property type="match status" value="1"/>
</dbReference>
<keyword evidence="4" id="KW-0804">Transcription</keyword>
<protein>
    <submittedName>
        <fullName evidence="8">LuxR C-terminal-related transcriptional regulator</fullName>
    </submittedName>
</protein>
<proteinExistence type="predicted"/>
<evidence type="ECO:0000259" key="7">
    <source>
        <dbReference type="PROSITE" id="PS50110"/>
    </source>
</evidence>
<keyword evidence="9" id="KW-1185">Reference proteome</keyword>
<dbReference type="InterPro" id="IPR001789">
    <property type="entry name" value="Sig_transdc_resp-reg_receiver"/>
</dbReference>
<keyword evidence="1 5" id="KW-0597">Phosphoprotein</keyword>
<dbReference type="PANTHER" id="PTHR43214:SF41">
    <property type="entry name" value="NITRATE_NITRITE RESPONSE REGULATOR PROTEIN NARP"/>
    <property type="match status" value="1"/>
</dbReference>
<organism evidence="8 9">
    <name type="scientific">Streptomyces fildesensis</name>
    <dbReference type="NCBI Taxonomy" id="375757"/>
    <lineage>
        <taxon>Bacteria</taxon>
        <taxon>Bacillati</taxon>
        <taxon>Actinomycetota</taxon>
        <taxon>Actinomycetes</taxon>
        <taxon>Kitasatosporales</taxon>
        <taxon>Streptomycetaceae</taxon>
        <taxon>Streptomyces</taxon>
    </lineage>
</organism>
<evidence type="ECO:0000256" key="4">
    <source>
        <dbReference type="ARBA" id="ARBA00023163"/>
    </source>
</evidence>
<dbReference type="CDD" id="cd06170">
    <property type="entry name" value="LuxR_C_like"/>
    <property type="match status" value="1"/>
</dbReference>
<sequence>MGRSKGRVMPTVGIVEDHRMTRMGIEQVLARSSWLDVIASVGTLEEFAETGLAPDVIVLDPAPYLAEASLQAIGDLSADSAVLIMSPSDERDHLLAAVKAGAYGFVTKHTDETEFLSAVEAVARGGFYLASGLATHLHAELGRMSPGEGQCLARREVETLRLIAKGYTHGQIARRMGLTESTVNTYVKRIRAKLNAGNKAELTRKAIALGYVDESGPARWLPGHIRPASEVAV</sequence>
<feature type="modified residue" description="4-aspartylphosphate" evidence="5">
    <location>
        <position position="60"/>
    </location>
</feature>
<evidence type="ECO:0000259" key="6">
    <source>
        <dbReference type="PROSITE" id="PS50043"/>
    </source>
</evidence>
<evidence type="ECO:0000256" key="5">
    <source>
        <dbReference type="PROSITE-ProRule" id="PRU00169"/>
    </source>
</evidence>
<gene>
    <name evidence="8" type="ORF">ACIGXA_14765</name>
</gene>
<comment type="caution">
    <text evidence="8">The sequence shown here is derived from an EMBL/GenBank/DDBJ whole genome shotgun (WGS) entry which is preliminary data.</text>
</comment>
<dbReference type="CDD" id="cd17535">
    <property type="entry name" value="REC_NarL-like"/>
    <property type="match status" value="1"/>
</dbReference>
<dbReference type="InterPro" id="IPR039420">
    <property type="entry name" value="WalR-like"/>
</dbReference>
<dbReference type="InterPro" id="IPR011006">
    <property type="entry name" value="CheY-like_superfamily"/>
</dbReference>